<evidence type="ECO:0000313" key="3">
    <source>
        <dbReference type="EMBL" id="ABQ75794.1"/>
    </source>
</evidence>
<feature type="domain" description="NurA" evidence="2">
    <location>
        <begin position="71"/>
        <end position="390"/>
    </location>
</feature>
<dbReference type="EMBL" id="EF583983">
    <property type="protein sequence ID" value="ABQ75794.1"/>
    <property type="molecule type" value="Genomic_DNA"/>
</dbReference>
<evidence type="ECO:0000256" key="1">
    <source>
        <dbReference type="SAM" id="MobiDB-lite"/>
    </source>
</evidence>
<reference evidence="3" key="1">
    <citation type="journal article" date="2007" name="ISME J.">
        <title>Genomic plasticity in prokaryotes: the case of the square haloarchaeon.</title>
        <authorList>
            <person name="Cuadros-Orellana S."/>
            <person name="Martin-Cuadrado A.B."/>
            <person name="Legault B."/>
            <person name="D'Auria G."/>
            <person name="Zhaxybayeva O."/>
            <person name="Papke R.T."/>
            <person name="Rodriguez-Valera F."/>
        </authorList>
    </citation>
    <scope>NUCLEOTIDE SEQUENCE</scope>
</reference>
<organism evidence="3">
    <name type="scientific">uncultured haloarchaeon</name>
    <dbReference type="NCBI Taxonomy" id="160804"/>
    <lineage>
        <taxon>Archaea</taxon>
        <taxon>Methanobacteriati</taxon>
        <taxon>Methanobacteriota</taxon>
        <taxon>Stenosarchaea group</taxon>
        <taxon>Halobacteria</taxon>
        <taxon>Halobacteriales</taxon>
        <taxon>Halobacteriaceae</taxon>
        <taxon>environmental samples</taxon>
    </lineage>
</organism>
<proteinExistence type="predicted"/>
<sequence length="431" mass="48695">MDSEAISAVKEMFASIDDAVPRGETSQTARARELFALLDHDGGQVKPVTKPEFTRTRLEELGTWNEDPWSGATYGVDASTTRPLEYNNGLVVDTAYAKTAVAGDDSNHSIERGGQITGVVYHDDDESTLHSQSFNSEHVNTELVPFPESAEDPRNIETSVATVAQRQSESRQAIDSLDDVDGAMFLDGAVLPLGIVYWVLLDYAGERSPAGSWNKPTEILSNYIEVIDRQYERNQPVIGIVKTSSMKQVLSALRTKIAHNDIQDESDRQQNVPWVRDHQFFAEVLRHNDLEYLTYSSWFVHKKQRIGSRHYELLKPIAGELTHGSPEDYRRAFCFARLPKTGDVLRIETPALFVQEEKMREQVRLKALKEIAQRRGVPHAIDRADQLARITQRNRSKIRDMLDSSESSYDHNWDGRWSALDDNPPTPNEGT</sequence>
<feature type="compositionally biased region" description="Basic and acidic residues" evidence="1">
    <location>
        <begin position="401"/>
        <end position="414"/>
    </location>
</feature>
<dbReference type="SMART" id="SM00933">
    <property type="entry name" value="NurA"/>
    <property type="match status" value="1"/>
</dbReference>
<dbReference type="InterPro" id="IPR018977">
    <property type="entry name" value="NurA_domain"/>
</dbReference>
<dbReference type="AlphaFoldDB" id="A5YS37"/>
<evidence type="ECO:0000259" key="2">
    <source>
        <dbReference type="SMART" id="SM00933"/>
    </source>
</evidence>
<protein>
    <recommendedName>
        <fullName evidence="2">NurA domain-containing protein</fullName>
    </recommendedName>
</protein>
<accession>A5YS37</accession>
<name>A5YS37_9EURY</name>
<feature type="region of interest" description="Disordered" evidence="1">
    <location>
        <begin position="401"/>
        <end position="431"/>
    </location>
</feature>
<dbReference type="Pfam" id="PF09376">
    <property type="entry name" value="NurA"/>
    <property type="match status" value="1"/>
</dbReference>